<gene>
    <name evidence="1" type="ORF">GALMADRAFT_1066402</name>
</gene>
<reference evidence="2" key="1">
    <citation type="journal article" date="2014" name="Proc. Natl. Acad. Sci. U.S.A.">
        <title>Extensive sampling of basidiomycete genomes demonstrates inadequacy of the white-rot/brown-rot paradigm for wood decay fungi.</title>
        <authorList>
            <person name="Riley R."/>
            <person name="Salamov A.A."/>
            <person name="Brown D.W."/>
            <person name="Nagy L.G."/>
            <person name="Floudas D."/>
            <person name="Held B.W."/>
            <person name="Levasseur A."/>
            <person name="Lombard V."/>
            <person name="Morin E."/>
            <person name="Otillar R."/>
            <person name="Lindquist E.A."/>
            <person name="Sun H."/>
            <person name="LaButti K.M."/>
            <person name="Schmutz J."/>
            <person name="Jabbour D."/>
            <person name="Luo H."/>
            <person name="Baker S.E."/>
            <person name="Pisabarro A.G."/>
            <person name="Walton J.D."/>
            <person name="Blanchette R.A."/>
            <person name="Henrissat B."/>
            <person name="Martin F."/>
            <person name="Cullen D."/>
            <person name="Hibbett D.S."/>
            <person name="Grigoriev I.V."/>
        </authorList>
    </citation>
    <scope>NUCLEOTIDE SEQUENCE [LARGE SCALE GENOMIC DNA]</scope>
    <source>
        <strain evidence="2">CBS 339.88</strain>
    </source>
</reference>
<dbReference type="HOGENOM" id="CLU_2558444_0_0_1"/>
<evidence type="ECO:0000313" key="1">
    <source>
        <dbReference type="EMBL" id="KDR67865.1"/>
    </source>
</evidence>
<keyword evidence="2" id="KW-1185">Reference proteome</keyword>
<proteinExistence type="predicted"/>
<dbReference type="AlphaFoldDB" id="A0A067SAE0"/>
<accession>A0A067SAE0</accession>
<organism evidence="1 2">
    <name type="scientific">Galerina marginata (strain CBS 339.88)</name>
    <dbReference type="NCBI Taxonomy" id="685588"/>
    <lineage>
        <taxon>Eukaryota</taxon>
        <taxon>Fungi</taxon>
        <taxon>Dikarya</taxon>
        <taxon>Basidiomycota</taxon>
        <taxon>Agaricomycotina</taxon>
        <taxon>Agaricomycetes</taxon>
        <taxon>Agaricomycetidae</taxon>
        <taxon>Agaricales</taxon>
        <taxon>Agaricineae</taxon>
        <taxon>Strophariaceae</taxon>
        <taxon>Galerina</taxon>
    </lineage>
</organism>
<sequence>MKRCVCTIPFEFFCIVRSYAIPFNLARIHTHTQARKLARIYTSVLGLNVWTFTAISSATQDAATNKWHVARLSERFGAHVRC</sequence>
<name>A0A067SAE0_GALM3</name>
<dbReference type="EMBL" id="KL142412">
    <property type="protein sequence ID" value="KDR67865.1"/>
    <property type="molecule type" value="Genomic_DNA"/>
</dbReference>
<evidence type="ECO:0000313" key="2">
    <source>
        <dbReference type="Proteomes" id="UP000027222"/>
    </source>
</evidence>
<protein>
    <submittedName>
        <fullName evidence="1">Uncharacterized protein</fullName>
    </submittedName>
</protein>
<dbReference type="Proteomes" id="UP000027222">
    <property type="component" value="Unassembled WGS sequence"/>
</dbReference>